<dbReference type="RefSeq" id="WP_036269011.1">
    <property type="nucleotide sequence ID" value="NZ_LMTZ01000135.1"/>
</dbReference>
<sequence length="70" mass="7811">MREGSVGGVGSVGRNPKKYKGVLKIGFGIMTSCLDRGLLALFKWHILKPYTAKILAEVIKYFSFISWEGF</sequence>
<name>A0A0V7ZGK0_9CYAN</name>
<proteinExistence type="predicted"/>
<evidence type="ECO:0000313" key="2">
    <source>
        <dbReference type="Proteomes" id="UP000053372"/>
    </source>
</evidence>
<accession>A0A0V7ZGK0</accession>
<dbReference type="Proteomes" id="UP000053372">
    <property type="component" value="Unassembled WGS sequence"/>
</dbReference>
<organism evidence="1 2">
    <name type="scientific">Mastigocoleus testarum BC008</name>
    <dbReference type="NCBI Taxonomy" id="371196"/>
    <lineage>
        <taxon>Bacteria</taxon>
        <taxon>Bacillati</taxon>
        <taxon>Cyanobacteriota</taxon>
        <taxon>Cyanophyceae</taxon>
        <taxon>Nostocales</taxon>
        <taxon>Hapalosiphonaceae</taxon>
        <taxon>Mastigocoleus</taxon>
    </lineage>
</organism>
<evidence type="ECO:0000313" key="1">
    <source>
        <dbReference type="EMBL" id="KST63624.1"/>
    </source>
</evidence>
<protein>
    <submittedName>
        <fullName evidence="1">Uncharacterized protein</fullName>
    </submittedName>
</protein>
<reference evidence="1 2" key="1">
    <citation type="journal article" date="2015" name="Genome Announc.">
        <title>Draft Genome of the Euendolithic (true boring) Cyanobacterium Mastigocoleus testarum strain BC008.</title>
        <authorList>
            <person name="Guida B.S."/>
            <person name="Garcia-Pichel F."/>
        </authorList>
    </citation>
    <scope>NUCLEOTIDE SEQUENCE [LARGE SCALE GENOMIC DNA]</scope>
    <source>
        <strain evidence="1 2">BC008</strain>
    </source>
</reference>
<keyword evidence="2" id="KW-1185">Reference proteome</keyword>
<comment type="caution">
    <text evidence="1">The sequence shown here is derived from an EMBL/GenBank/DDBJ whole genome shotgun (WGS) entry which is preliminary data.</text>
</comment>
<gene>
    <name evidence="1" type="ORF">BC008_14275</name>
</gene>
<dbReference type="EMBL" id="LMTZ01000135">
    <property type="protein sequence ID" value="KST63624.1"/>
    <property type="molecule type" value="Genomic_DNA"/>
</dbReference>
<dbReference type="AlphaFoldDB" id="A0A0V7ZGK0"/>